<dbReference type="PANTHER" id="PTHR30472">
    <property type="entry name" value="FERRIC ENTEROBACTIN TRANSPORT SYSTEM PERMEASE PROTEIN"/>
    <property type="match status" value="1"/>
</dbReference>
<keyword evidence="3" id="KW-0813">Transport</keyword>
<comment type="similarity">
    <text evidence="2">Belongs to the binding-protein-dependent transport system permease family. FecCD subfamily.</text>
</comment>
<accession>A0A364JRV7</accession>
<gene>
    <name evidence="9" type="ORF">C7374_1285</name>
</gene>
<dbReference type="PANTHER" id="PTHR30472:SF25">
    <property type="entry name" value="ABC TRANSPORTER PERMEASE PROTEIN MJ0876-RELATED"/>
    <property type="match status" value="1"/>
</dbReference>
<dbReference type="AlphaFoldDB" id="A0A364JRV7"/>
<comment type="subcellular location">
    <subcellularLocation>
        <location evidence="1">Cell membrane</location>
        <topology evidence="1">Multi-pass membrane protein</topology>
    </subcellularLocation>
</comment>
<keyword evidence="5 8" id="KW-0812">Transmembrane</keyword>
<dbReference type="FunFam" id="1.10.3470.10:FF:000001">
    <property type="entry name" value="Vitamin B12 ABC transporter permease BtuC"/>
    <property type="match status" value="1"/>
</dbReference>
<dbReference type="EMBL" id="QLMK01000028">
    <property type="protein sequence ID" value="RAK24686.1"/>
    <property type="molecule type" value="Genomic_DNA"/>
</dbReference>
<evidence type="ECO:0000256" key="1">
    <source>
        <dbReference type="ARBA" id="ARBA00004651"/>
    </source>
</evidence>
<dbReference type="Gene3D" id="1.10.3470.10">
    <property type="entry name" value="ABC transporter involved in vitamin B12 uptake, BtuC"/>
    <property type="match status" value="1"/>
</dbReference>
<feature type="transmembrane region" description="Helical" evidence="8">
    <location>
        <begin position="123"/>
        <end position="145"/>
    </location>
</feature>
<feature type="transmembrane region" description="Helical" evidence="8">
    <location>
        <begin position="274"/>
        <end position="302"/>
    </location>
</feature>
<dbReference type="GO" id="GO:0022857">
    <property type="term" value="F:transmembrane transporter activity"/>
    <property type="evidence" value="ECO:0007669"/>
    <property type="project" value="InterPro"/>
</dbReference>
<evidence type="ECO:0000256" key="3">
    <source>
        <dbReference type="ARBA" id="ARBA00022448"/>
    </source>
</evidence>
<feature type="transmembrane region" description="Helical" evidence="8">
    <location>
        <begin position="185"/>
        <end position="206"/>
    </location>
</feature>
<evidence type="ECO:0000256" key="4">
    <source>
        <dbReference type="ARBA" id="ARBA00022475"/>
    </source>
</evidence>
<keyword evidence="6 8" id="KW-1133">Transmembrane helix</keyword>
<dbReference type="OrthoDB" id="9811975at2"/>
<dbReference type="InterPro" id="IPR000522">
    <property type="entry name" value="ABC_transptr_permease_BtuC"/>
</dbReference>
<sequence>MSSRLVARAELAQSEDKKDISMGDRAARARVGIILLGLALLLTSIFSLTAGASDASALAAFRTLIFGLTEGIEEFRRDYLIIMEIRLPRIVLAILVGSALAVSGAVMQGLFRNPLADPGLVGVSAGAGLGAVAMIVIGGTILAPLYTLFSIYALPLAAFAGGVATTFLLYSVATRRGQTSVATMLLAGIALGALTGAATGLLVYIADDRQLRDLTFWGLGSLAGATWTKIGAAGPIIAVVLIATPFLARGLNALALGEAAAGHLGIPVQRIKNAAIITVAAATGATVAVSGGIGFVGIVVPHMLRLSIGPDHRYLLPASALLGAIILLLADAVSRTIVAPAELPIGIITAVFGAPFFLWILLRQRSLLDL</sequence>
<feature type="transmembrane region" description="Helical" evidence="8">
    <location>
        <begin position="343"/>
        <end position="362"/>
    </location>
</feature>
<evidence type="ECO:0000313" key="9">
    <source>
        <dbReference type="EMBL" id="RAK24686.1"/>
    </source>
</evidence>
<proteinExistence type="inferred from homology"/>
<feature type="transmembrane region" description="Helical" evidence="8">
    <location>
        <begin position="314"/>
        <end position="337"/>
    </location>
</feature>
<organism evidence="9 10">
    <name type="scientific">Falsochrobactrum ovis</name>
    <dbReference type="NCBI Taxonomy" id="1293442"/>
    <lineage>
        <taxon>Bacteria</taxon>
        <taxon>Pseudomonadati</taxon>
        <taxon>Pseudomonadota</taxon>
        <taxon>Alphaproteobacteria</taxon>
        <taxon>Hyphomicrobiales</taxon>
        <taxon>Brucellaceae</taxon>
        <taxon>Falsochrobactrum</taxon>
    </lineage>
</organism>
<dbReference type="CDD" id="cd06550">
    <property type="entry name" value="TM_ABC_iron-siderophores_like"/>
    <property type="match status" value="1"/>
</dbReference>
<evidence type="ECO:0000313" key="10">
    <source>
        <dbReference type="Proteomes" id="UP000249453"/>
    </source>
</evidence>
<comment type="caution">
    <text evidence="9">The sequence shown here is derived from an EMBL/GenBank/DDBJ whole genome shotgun (WGS) entry which is preliminary data.</text>
</comment>
<keyword evidence="10" id="KW-1185">Reference proteome</keyword>
<evidence type="ECO:0000256" key="5">
    <source>
        <dbReference type="ARBA" id="ARBA00022692"/>
    </source>
</evidence>
<feature type="transmembrane region" description="Helical" evidence="8">
    <location>
        <begin position="227"/>
        <end position="248"/>
    </location>
</feature>
<dbReference type="GO" id="GO:0005886">
    <property type="term" value="C:plasma membrane"/>
    <property type="evidence" value="ECO:0007669"/>
    <property type="project" value="UniProtKB-SubCell"/>
</dbReference>
<keyword evidence="4" id="KW-1003">Cell membrane</keyword>
<dbReference type="InterPro" id="IPR037294">
    <property type="entry name" value="ABC_BtuC-like"/>
</dbReference>
<protein>
    <submittedName>
        <fullName evidence="9">Iron complex transport system permease protein</fullName>
    </submittedName>
</protein>
<feature type="transmembrane region" description="Helical" evidence="8">
    <location>
        <begin position="27"/>
        <end position="46"/>
    </location>
</feature>
<name>A0A364JRV7_9HYPH</name>
<dbReference type="Proteomes" id="UP000249453">
    <property type="component" value="Unassembled WGS sequence"/>
</dbReference>
<evidence type="ECO:0000256" key="8">
    <source>
        <dbReference type="SAM" id="Phobius"/>
    </source>
</evidence>
<evidence type="ECO:0000256" key="6">
    <source>
        <dbReference type="ARBA" id="ARBA00022989"/>
    </source>
</evidence>
<dbReference type="Pfam" id="PF01032">
    <property type="entry name" value="FecCD"/>
    <property type="match status" value="1"/>
</dbReference>
<keyword evidence="7 8" id="KW-0472">Membrane</keyword>
<evidence type="ECO:0000256" key="7">
    <source>
        <dbReference type="ARBA" id="ARBA00023136"/>
    </source>
</evidence>
<dbReference type="SUPFAM" id="SSF81345">
    <property type="entry name" value="ABC transporter involved in vitamin B12 uptake, BtuC"/>
    <property type="match status" value="1"/>
</dbReference>
<feature type="transmembrane region" description="Helical" evidence="8">
    <location>
        <begin position="90"/>
        <end position="111"/>
    </location>
</feature>
<dbReference type="GO" id="GO:0033214">
    <property type="term" value="P:siderophore-iron import into cell"/>
    <property type="evidence" value="ECO:0007669"/>
    <property type="project" value="TreeGrafter"/>
</dbReference>
<feature type="transmembrane region" description="Helical" evidence="8">
    <location>
        <begin position="152"/>
        <end position="173"/>
    </location>
</feature>
<evidence type="ECO:0000256" key="2">
    <source>
        <dbReference type="ARBA" id="ARBA00007935"/>
    </source>
</evidence>
<reference evidence="9 10" key="1">
    <citation type="submission" date="2018-06" db="EMBL/GenBank/DDBJ databases">
        <title>Genomic Encyclopedia of Type Strains, Phase IV (KMG-IV): sequencing the most valuable type-strain genomes for metagenomic binning, comparative biology and taxonomic classification.</title>
        <authorList>
            <person name="Goeker M."/>
        </authorList>
    </citation>
    <scope>NUCLEOTIDE SEQUENCE [LARGE SCALE GENOMIC DNA]</scope>
    <source>
        <strain evidence="9 10">DSM 26720</strain>
    </source>
</reference>